<dbReference type="Gene3D" id="3.40.50.10810">
    <property type="entry name" value="Tandem AAA-ATPase domain"/>
    <property type="match status" value="1"/>
</dbReference>
<dbReference type="PROSITE" id="PS51194">
    <property type="entry name" value="HELICASE_CTER"/>
    <property type="match status" value="1"/>
</dbReference>
<dbReference type="GO" id="GO:0005524">
    <property type="term" value="F:ATP binding"/>
    <property type="evidence" value="ECO:0007669"/>
    <property type="project" value="UniProtKB-KW"/>
</dbReference>
<dbReference type="CDD" id="cd09179">
    <property type="entry name" value="PLDc_N_DEXD_a"/>
    <property type="match status" value="1"/>
</dbReference>
<keyword evidence="1" id="KW-0547">Nucleotide-binding</keyword>
<evidence type="ECO:0000256" key="4">
    <source>
        <dbReference type="ARBA" id="ARBA00022840"/>
    </source>
</evidence>
<evidence type="ECO:0000259" key="6">
    <source>
        <dbReference type="PROSITE" id="PS51192"/>
    </source>
</evidence>
<dbReference type="EMBL" id="MT143676">
    <property type="protein sequence ID" value="QJA99983.1"/>
    <property type="molecule type" value="Genomic_DNA"/>
</dbReference>
<organism evidence="8">
    <name type="scientific">viral metagenome</name>
    <dbReference type="NCBI Taxonomy" id="1070528"/>
    <lineage>
        <taxon>unclassified sequences</taxon>
        <taxon>metagenomes</taxon>
        <taxon>organismal metagenomes</taxon>
    </lineage>
</organism>
<reference evidence="8" key="1">
    <citation type="submission" date="2020-03" db="EMBL/GenBank/DDBJ databases">
        <title>The deep terrestrial virosphere.</title>
        <authorList>
            <person name="Holmfeldt K."/>
            <person name="Nilsson E."/>
            <person name="Simone D."/>
            <person name="Lopez-Fernandez M."/>
            <person name="Wu X."/>
            <person name="de Brujin I."/>
            <person name="Lundin D."/>
            <person name="Andersson A."/>
            <person name="Bertilsson S."/>
            <person name="Dopson M."/>
        </authorList>
    </citation>
    <scope>NUCLEOTIDE SEQUENCE</scope>
    <source>
        <strain evidence="8">MM171A00756</strain>
    </source>
</reference>
<evidence type="ECO:0000256" key="1">
    <source>
        <dbReference type="ARBA" id="ARBA00022741"/>
    </source>
</evidence>
<evidence type="ECO:0000256" key="3">
    <source>
        <dbReference type="ARBA" id="ARBA00022806"/>
    </source>
</evidence>
<dbReference type="AlphaFoldDB" id="A0A6M3LYR2"/>
<protein>
    <submittedName>
        <fullName evidence="8">Putative helicase</fullName>
    </submittedName>
</protein>
<evidence type="ECO:0000313" key="8">
    <source>
        <dbReference type="EMBL" id="QJA99983.1"/>
    </source>
</evidence>
<dbReference type="InterPro" id="IPR057342">
    <property type="entry name" value="DEXDc_RapA"/>
</dbReference>
<dbReference type="SMART" id="SM00490">
    <property type="entry name" value="HELICc"/>
    <property type="match status" value="1"/>
</dbReference>
<keyword evidence="2" id="KW-0378">Hydrolase</keyword>
<name>A0A6M3LYR2_9ZZZZ</name>
<dbReference type="SMART" id="SM00487">
    <property type="entry name" value="DEXDc"/>
    <property type="match status" value="1"/>
</dbReference>
<dbReference type="SUPFAM" id="SSF52540">
    <property type="entry name" value="P-loop containing nucleoside triphosphate hydrolases"/>
    <property type="match status" value="2"/>
</dbReference>
<dbReference type="GO" id="GO:0004386">
    <property type="term" value="F:helicase activity"/>
    <property type="evidence" value="ECO:0007669"/>
    <property type="project" value="UniProtKB-KW"/>
</dbReference>
<dbReference type="InterPro" id="IPR038718">
    <property type="entry name" value="SNF2-like_sf"/>
</dbReference>
<evidence type="ECO:0000259" key="7">
    <source>
        <dbReference type="PROSITE" id="PS51194"/>
    </source>
</evidence>
<keyword evidence="5" id="KW-1133">Transmembrane helix</keyword>
<dbReference type="InterPro" id="IPR001650">
    <property type="entry name" value="Helicase_C-like"/>
</dbReference>
<dbReference type="Gene3D" id="3.40.50.300">
    <property type="entry name" value="P-loop containing nucleotide triphosphate hydrolases"/>
    <property type="match status" value="1"/>
</dbReference>
<dbReference type="CDD" id="cd18011">
    <property type="entry name" value="DEXDc_RapA"/>
    <property type="match status" value="1"/>
</dbReference>
<keyword evidence="5" id="KW-0472">Membrane</keyword>
<proteinExistence type="predicted"/>
<feature type="domain" description="Helicase C-terminal" evidence="7">
    <location>
        <begin position="737"/>
        <end position="905"/>
    </location>
</feature>
<dbReference type="InterPro" id="IPR049730">
    <property type="entry name" value="SNF2/RAD54-like_C"/>
</dbReference>
<sequence>MAKSFYIPTLKLSKRYDRVSGYFSVGSLVVVSTGLARLIGNEGRFRLVVGLHDLGSDLREAYIISRERGLRLVEEIGGRIAADLDSVEDVLSKRRLEALAWMLADGLLEVKVAVPKRTFMGRGSGIFHQKRLLFYDEDGCIVTATGSANETRMAWEQNGENLTVFMSWMPGHMEYINRHRDRFEALWGDTDPDFFVFTLPEAVEKKLREKYYPSSPPSRDPEEDQTVTLLNYEACERLVPAARLIQKLGELRSLTHLGLGPVRLYPHQVYVMDFALNRFPHRALIADEVGLGKTIEVGAVVKQLVERGSVERVLVLAPKNVTRQWQEELWYHFNLPFWRLETGPKRLIGPDEDEEKAIRLEDSNPFDRPGVDLMVASWHYARGSRRREPELLNSQRLFDLVVVDEAHSARRTRSGRENRPTLLNELCMELSIMSPHMLLVTATPVQLNALEAWDLLRILGLGGPWAHEDSFKRFYGLLHRGSDDLDEWRFAFSLASWVGRNYLSDQELDALVRSIVADPLDAVEVLREIRQEGDAGSVISGFIKGNGDTVRSLLVALSPVHWFMVRNNRKRLKEAGYTFPERVPKEVPVELEERHRRILEELDEYLRLWYGLYERMASISHRGVFGFVRSVYHQRFVSSFTAAYLTIRNRRMFLEAILRGDYEALLRVAEKLLEEVDWEGDEMDIVEAALGLLEKSGGKEAVERELERVRDLEYRLSKYAPGNVSVDDPKMRAIQGQVEELVGEGRRVLVFSKYTDTVDAVVEFLGRRSGVGFSGIGVYTGAGGRLYDHSVGDYVRVSKMEVRKALDEGKISVLVCSEAASEGLNLQAASAVVNVDMPWNPAKVEQRIGRVDRLGQQADRVLVRNVWYPESIEAEMYRRLFERGEVYKLVVGPAQEIVSEALRRALDEDAKGERLRTLVEETLKKIDEVKLGEVEALSGRMWLGGGSRDERIIGLLERFFIMATEALGLEARREGDSLFLGEDPRIPKELMGWNGVSVEVGRPNALTAAHPLVKWIAENVVECGEGFPVSERSLFMVRGHDGQGTLMSIEYEGGAPMLLRDIDAVAEVLEGYLEEEG</sequence>
<dbReference type="CDD" id="cd18793">
    <property type="entry name" value="SF2_C_SNF"/>
    <property type="match status" value="1"/>
</dbReference>
<keyword evidence="3 8" id="KW-0347">Helicase</keyword>
<evidence type="ECO:0000256" key="2">
    <source>
        <dbReference type="ARBA" id="ARBA00022801"/>
    </source>
</evidence>
<dbReference type="PROSITE" id="PS51192">
    <property type="entry name" value="HELICASE_ATP_BIND_1"/>
    <property type="match status" value="1"/>
</dbReference>
<dbReference type="Pfam" id="PF00176">
    <property type="entry name" value="SNF2-rel_dom"/>
    <property type="match status" value="1"/>
</dbReference>
<dbReference type="Pfam" id="PF00271">
    <property type="entry name" value="Helicase_C"/>
    <property type="match status" value="1"/>
</dbReference>
<accession>A0A6M3LYR2</accession>
<dbReference type="GO" id="GO:0016787">
    <property type="term" value="F:hydrolase activity"/>
    <property type="evidence" value="ECO:0007669"/>
    <property type="project" value="UniProtKB-KW"/>
</dbReference>
<feature type="domain" description="Helicase ATP-binding" evidence="6">
    <location>
        <begin position="274"/>
        <end position="462"/>
    </location>
</feature>
<keyword evidence="4" id="KW-0067">ATP-binding</keyword>
<feature type="transmembrane region" description="Helical" evidence="5">
    <location>
        <begin position="21"/>
        <end position="39"/>
    </location>
</feature>
<evidence type="ECO:0000256" key="5">
    <source>
        <dbReference type="SAM" id="Phobius"/>
    </source>
</evidence>
<dbReference type="InterPro" id="IPR000330">
    <property type="entry name" value="SNF2_N"/>
</dbReference>
<dbReference type="PANTHER" id="PTHR45766">
    <property type="entry name" value="DNA ANNEALING HELICASE AND ENDONUCLEASE ZRANB3 FAMILY MEMBER"/>
    <property type="match status" value="1"/>
</dbReference>
<keyword evidence="5" id="KW-0812">Transmembrane</keyword>
<gene>
    <name evidence="8" type="ORF">MM171A00756_0012</name>
</gene>
<dbReference type="PANTHER" id="PTHR45766:SF6">
    <property type="entry name" value="SWI_SNF-RELATED MATRIX-ASSOCIATED ACTIN-DEPENDENT REGULATOR OF CHROMATIN SUBFAMILY A-LIKE PROTEIN 1"/>
    <property type="match status" value="1"/>
</dbReference>
<dbReference type="InterPro" id="IPR014001">
    <property type="entry name" value="Helicase_ATP-bd"/>
</dbReference>
<dbReference type="InterPro" id="IPR027417">
    <property type="entry name" value="P-loop_NTPase"/>
</dbReference>